<keyword evidence="4" id="KW-1185">Reference proteome</keyword>
<keyword evidence="2" id="KW-0812">Transmembrane</keyword>
<evidence type="ECO:0000256" key="1">
    <source>
        <dbReference type="SAM" id="MobiDB-lite"/>
    </source>
</evidence>
<organism evidence="3 4">
    <name type="scientific">Pseudoglutamicibacter cumminsii</name>
    <dbReference type="NCBI Taxonomy" id="156979"/>
    <lineage>
        <taxon>Bacteria</taxon>
        <taxon>Bacillati</taxon>
        <taxon>Actinomycetota</taxon>
        <taxon>Actinomycetes</taxon>
        <taxon>Micrococcales</taxon>
        <taxon>Micrococcaceae</taxon>
        <taxon>Pseudoglutamicibacter</taxon>
    </lineage>
</organism>
<dbReference type="InterPro" id="IPR010178">
    <property type="entry name" value="Lit"/>
</dbReference>
<evidence type="ECO:0000256" key="2">
    <source>
        <dbReference type="SAM" id="Phobius"/>
    </source>
</evidence>
<evidence type="ECO:0000313" key="4">
    <source>
        <dbReference type="Proteomes" id="UP000245514"/>
    </source>
</evidence>
<feature type="transmembrane region" description="Helical" evidence="2">
    <location>
        <begin position="340"/>
        <end position="362"/>
    </location>
</feature>
<sequence length="451" mass="48727">MAEGPSMSQNNPDPRHEDGGEQIPADAVKLPEPPSPEDAPSPEGAPTFEEALVPKEVPPAPSVDDAGAPAEVADAPADDAETMFSTRRLARTRDDEEAAKGSAEGNVAGADDATGANDPDATQAFPPVAEHASEEPVAVGGPEDMDATRTLTPQPLAPGEQKRDLSGTSGPVRPSQLGAYTPIPDGNTEGFSEETSRDTVAASLDYKPVFPRILQWVVAILTPFVLLAGAVRLVASTGVMWLIYHVPGFPADQAGFTTKDRVLNGSYGVDYLNNFAGSKYLSQVQTENGPLFTANEVSHMADVKSLVQLCYLVGVIALVLLLISFIILGKTYPGGIRRGLFAGSIVTFVLVIAVAVLAVLGWDEFFVGFHQFFFSHGNWQFAWDDSLIRLYPPMYWIYSAGVLGGLLLIGNLVLMLTTWPTRRRRERSREQMEEKRNGSDYVIEYDAFDER</sequence>
<keyword evidence="2" id="KW-0472">Membrane</keyword>
<name>A0ABX5L8C0_9MICC</name>
<gene>
    <name evidence="3" type="ORF">CAY35_05460</name>
</gene>
<accession>A0ABX5L8C0</accession>
<dbReference type="Proteomes" id="UP000245514">
    <property type="component" value="Unassembled WGS sequence"/>
</dbReference>
<evidence type="ECO:0000313" key="3">
    <source>
        <dbReference type="EMBL" id="PWI27887.1"/>
    </source>
</evidence>
<dbReference type="EMBL" id="QFWG01000005">
    <property type="protein sequence ID" value="PWI27887.1"/>
    <property type="molecule type" value="Genomic_DNA"/>
</dbReference>
<feature type="compositionally biased region" description="Low complexity" evidence="1">
    <location>
        <begin position="63"/>
        <end position="75"/>
    </location>
</feature>
<protein>
    <submittedName>
        <fullName evidence="3">TIGR01906 family membrane protein</fullName>
    </submittedName>
</protein>
<feature type="transmembrane region" description="Helical" evidence="2">
    <location>
        <begin position="216"/>
        <end position="244"/>
    </location>
</feature>
<proteinExistence type="predicted"/>
<comment type="caution">
    <text evidence="3">The sequence shown here is derived from an EMBL/GenBank/DDBJ whole genome shotgun (WGS) entry which is preliminary data.</text>
</comment>
<feature type="transmembrane region" description="Helical" evidence="2">
    <location>
        <begin position="395"/>
        <end position="419"/>
    </location>
</feature>
<dbReference type="Pfam" id="PF07314">
    <property type="entry name" value="Lit"/>
    <property type="match status" value="1"/>
</dbReference>
<feature type="transmembrane region" description="Helical" evidence="2">
    <location>
        <begin position="306"/>
        <end position="328"/>
    </location>
</feature>
<feature type="region of interest" description="Disordered" evidence="1">
    <location>
        <begin position="1"/>
        <end position="194"/>
    </location>
</feature>
<reference evidence="3 4" key="1">
    <citation type="submission" date="2018-05" db="EMBL/GenBank/DDBJ databases">
        <title>Draft Genome Sequence of Arthrobacter cumminsii IME1328, Isolated from a Patient Who Suffered from Foot Ulcers in China.</title>
        <authorList>
            <person name="Li M."/>
            <person name="Jiang Z."/>
            <person name="Sun Q."/>
            <person name="Tong Y."/>
        </authorList>
    </citation>
    <scope>NUCLEOTIDE SEQUENCE [LARGE SCALE GENOMIC DNA]</scope>
    <source>
        <strain evidence="3 4">IME1328</strain>
    </source>
</reference>
<dbReference type="NCBIfam" id="TIGR01906">
    <property type="entry name" value="integ_TIGR01906"/>
    <property type="match status" value="1"/>
</dbReference>
<keyword evidence="2" id="KW-1133">Transmembrane helix</keyword>
<feature type="compositionally biased region" description="Polar residues" evidence="1">
    <location>
        <begin position="1"/>
        <end position="12"/>
    </location>
</feature>